<evidence type="ECO:0000313" key="3">
    <source>
        <dbReference type="Proteomes" id="UP001159428"/>
    </source>
</evidence>
<accession>A0AAU9XQ91</accession>
<evidence type="ECO:0000313" key="2">
    <source>
        <dbReference type="EMBL" id="CAH3155483.1"/>
    </source>
</evidence>
<reference evidence="2 3" key="1">
    <citation type="submission" date="2022-05" db="EMBL/GenBank/DDBJ databases">
        <authorList>
            <consortium name="Genoscope - CEA"/>
            <person name="William W."/>
        </authorList>
    </citation>
    <scope>NUCLEOTIDE SEQUENCE [LARGE SCALE GENOMIC DNA]</scope>
</reference>
<dbReference type="AlphaFoldDB" id="A0AAU9XQ91"/>
<feature type="non-terminal residue" evidence="2">
    <location>
        <position position="145"/>
    </location>
</feature>
<gene>
    <name evidence="2" type="ORF">PMEA_00028008</name>
</gene>
<sequence length="145" mass="15851">MQSPGNLEKKLNGPWIEEFSMRLLRKLTLSLRSIYLPIGLITSHLLPTNQILKQWLLMPFQFLGHLAIFMLFLLLVSSQKCYRNPSRGCHRTVGCAMLADSAMVAIGNETAGSGKPCASHKETHVISTSTAGLGASTTPEAHTSD</sequence>
<feature type="transmembrane region" description="Helical" evidence="1">
    <location>
        <begin position="58"/>
        <end position="77"/>
    </location>
</feature>
<keyword evidence="1" id="KW-0472">Membrane</keyword>
<dbReference type="Proteomes" id="UP001159428">
    <property type="component" value="Unassembled WGS sequence"/>
</dbReference>
<keyword evidence="1" id="KW-1133">Transmembrane helix</keyword>
<protein>
    <submittedName>
        <fullName evidence="2">Uncharacterized protein</fullName>
    </submittedName>
</protein>
<proteinExistence type="predicted"/>
<name>A0AAU9XQ91_9CNID</name>
<organism evidence="2 3">
    <name type="scientific">Pocillopora meandrina</name>
    <dbReference type="NCBI Taxonomy" id="46732"/>
    <lineage>
        <taxon>Eukaryota</taxon>
        <taxon>Metazoa</taxon>
        <taxon>Cnidaria</taxon>
        <taxon>Anthozoa</taxon>
        <taxon>Hexacorallia</taxon>
        <taxon>Scleractinia</taxon>
        <taxon>Astrocoeniina</taxon>
        <taxon>Pocilloporidae</taxon>
        <taxon>Pocillopora</taxon>
    </lineage>
</organism>
<keyword evidence="3" id="KW-1185">Reference proteome</keyword>
<keyword evidence="1" id="KW-0812">Transmembrane</keyword>
<dbReference type="EMBL" id="CALNXJ010000058">
    <property type="protein sequence ID" value="CAH3155483.1"/>
    <property type="molecule type" value="Genomic_DNA"/>
</dbReference>
<evidence type="ECO:0000256" key="1">
    <source>
        <dbReference type="SAM" id="Phobius"/>
    </source>
</evidence>
<comment type="caution">
    <text evidence="2">The sequence shown here is derived from an EMBL/GenBank/DDBJ whole genome shotgun (WGS) entry which is preliminary data.</text>
</comment>
<feature type="transmembrane region" description="Helical" evidence="1">
    <location>
        <begin position="29"/>
        <end position="46"/>
    </location>
</feature>